<comment type="subcellular location">
    <subcellularLocation>
        <location evidence="2">Cytoplasm</location>
    </subcellularLocation>
    <subcellularLocation>
        <location evidence="1">Nucleus</location>
    </subcellularLocation>
</comment>
<dbReference type="PANTHER" id="PTHR31169">
    <property type="entry name" value="OS05G0300700 PROTEIN"/>
    <property type="match status" value="1"/>
</dbReference>
<evidence type="ECO:0000256" key="4">
    <source>
        <dbReference type="ARBA" id="ARBA00022499"/>
    </source>
</evidence>
<evidence type="ECO:0000313" key="13">
    <source>
        <dbReference type="Proteomes" id="UP001558713"/>
    </source>
</evidence>
<gene>
    <name evidence="12" type="ORF">V5N11_001443</name>
</gene>
<dbReference type="AlphaFoldDB" id="A0ABD1BDI4"/>
<feature type="region of interest" description="Disordered" evidence="10">
    <location>
        <begin position="363"/>
        <end position="382"/>
    </location>
</feature>
<keyword evidence="7" id="KW-0805">Transcription regulation</keyword>
<evidence type="ECO:0000256" key="5">
    <source>
        <dbReference type="ARBA" id="ARBA00022553"/>
    </source>
</evidence>
<dbReference type="PANTHER" id="PTHR31169:SF32">
    <property type="entry name" value="ZINC-FINGER DOMAIN OF MONOAMINE-OXIDASE A REPRESSOR R1"/>
    <property type="match status" value="1"/>
</dbReference>
<protein>
    <submittedName>
        <fullName evidence="12">E3 ubiquitin-protein ligase JMJ24</fullName>
    </submittedName>
</protein>
<evidence type="ECO:0000313" key="12">
    <source>
        <dbReference type="EMBL" id="KAL1212190.1"/>
    </source>
</evidence>
<feature type="region of interest" description="Disordered" evidence="10">
    <location>
        <begin position="58"/>
        <end position="91"/>
    </location>
</feature>
<dbReference type="InterPro" id="IPR018866">
    <property type="entry name" value="Znf-4CXXC_R1"/>
</dbReference>
<feature type="compositionally biased region" description="Basic and acidic residues" evidence="10">
    <location>
        <begin position="317"/>
        <end position="326"/>
    </location>
</feature>
<evidence type="ECO:0000259" key="11">
    <source>
        <dbReference type="Pfam" id="PF10497"/>
    </source>
</evidence>
<evidence type="ECO:0000256" key="10">
    <source>
        <dbReference type="SAM" id="MobiDB-lite"/>
    </source>
</evidence>
<dbReference type="Pfam" id="PF10497">
    <property type="entry name" value="zf-4CXXC_R1"/>
    <property type="match status" value="1"/>
</dbReference>
<evidence type="ECO:0000256" key="9">
    <source>
        <dbReference type="ARBA" id="ARBA00023242"/>
    </source>
</evidence>
<dbReference type="InterPro" id="IPR040221">
    <property type="entry name" value="CDCA7/CDA7L"/>
</dbReference>
<evidence type="ECO:0000256" key="2">
    <source>
        <dbReference type="ARBA" id="ARBA00004496"/>
    </source>
</evidence>
<dbReference type="Proteomes" id="UP001558713">
    <property type="component" value="Unassembled WGS sequence"/>
</dbReference>
<feature type="region of interest" description="Disordered" evidence="10">
    <location>
        <begin position="285"/>
        <end position="326"/>
    </location>
</feature>
<keyword evidence="9" id="KW-0539">Nucleus</keyword>
<dbReference type="GO" id="GO:0005634">
    <property type="term" value="C:nucleus"/>
    <property type="evidence" value="ECO:0007669"/>
    <property type="project" value="UniProtKB-SubCell"/>
</dbReference>
<organism evidence="12 13">
    <name type="scientific">Cardamine amara subsp. amara</name>
    <dbReference type="NCBI Taxonomy" id="228776"/>
    <lineage>
        <taxon>Eukaryota</taxon>
        <taxon>Viridiplantae</taxon>
        <taxon>Streptophyta</taxon>
        <taxon>Embryophyta</taxon>
        <taxon>Tracheophyta</taxon>
        <taxon>Spermatophyta</taxon>
        <taxon>Magnoliopsida</taxon>
        <taxon>eudicotyledons</taxon>
        <taxon>Gunneridae</taxon>
        <taxon>Pentapetalae</taxon>
        <taxon>rosids</taxon>
        <taxon>malvids</taxon>
        <taxon>Brassicales</taxon>
        <taxon>Brassicaceae</taxon>
        <taxon>Cardamineae</taxon>
        <taxon>Cardamine</taxon>
    </lineage>
</organism>
<keyword evidence="5" id="KW-0597">Phosphoprotein</keyword>
<sequence>MGTEAEGPIPKSNPNPEVIQGNPKVSVYEQCREERIKENLQRMQNLGILNLSRKLQSETRPVKRRYGISNPDQKSTPPLQPSRRSSRLENTAPVIYNEGINVKGKKRSNQGSVVIREGPRAEIYTEEHEKLLGNTERSWNFFVDGYDKNGKRVYDPIKGKTCHQCRQKTLGYRTQCSECNLVQGQFCGDCLLMRYGEHVLEALENPNWTCPTCRGICNCSLCRNNKGWVPTGPIYRRIAKLGYKSVAHYLVQTKRMQTDNATPNQASAKRSLSFREAKIADADDEDLLKEVPKRQNIENQNDVSLKKEEDENPNENQKGDLPEEEQKLQNIEDQNGDVLKKEENENPNSARRSLSFLLPSVDDQTQDKQKHSCAYNGDDDLPKVEDMTGQNSNLETGPVGYLLPVDDDQTPLVDVQVLRYDELPKQDKEEDSCAHIGDDDIPKVQEKTGQNSNLEAVPVSYLLSVDDQTPFVDDEVLGYLELPKQDKQEDSYAHIGDDYLPKVEEMTGQTSNLEITPISYLLPEETQTLVVKAENQELCNGTETGGGNSATVRKTRKKRKAAIEPNEGSIGGRLRQRRRSQNGL</sequence>
<comment type="caution">
    <text evidence="12">The sequence shown here is derived from an EMBL/GenBank/DDBJ whole genome shotgun (WGS) entry which is preliminary data.</text>
</comment>
<keyword evidence="13" id="KW-1185">Reference proteome</keyword>
<evidence type="ECO:0000256" key="1">
    <source>
        <dbReference type="ARBA" id="ARBA00004123"/>
    </source>
</evidence>
<dbReference type="EMBL" id="JBANAX010000373">
    <property type="protein sequence ID" value="KAL1212190.1"/>
    <property type="molecule type" value="Genomic_DNA"/>
</dbReference>
<evidence type="ECO:0000256" key="6">
    <source>
        <dbReference type="ARBA" id="ARBA00022843"/>
    </source>
</evidence>
<dbReference type="GO" id="GO:0005737">
    <property type="term" value="C:cytoplasm"/>
    <property type="evidence" value="ECO:0007669"/>
    <property type="project" value="UniProtKB-SubCell"/>
</dbReference>
<evidence type="ECO:0000256" key="7">
    <source>
        <dbReference type="ARBA" id="ARBA00023015"/>
    </source>
</evidence>
<reference evidence="12 13" key="1">
    <citation type="submission" date="2024-04" db="EMBL/GenBank/DDBJ databases">
        <title>Genome assembly C_amara_ONT_v2.</title>
        <authorList>
            <person name="Yant L."/>
            <person name="Moore C."/>
            <person name="Slenker M."/>
        </authorList>
    </citation>
    <scope>NUCLEOTIDE SEQUENCE [LARGE SCALE GENOMIC DNA]</scope>
    <source>
        <tissue evidence="12">Leaf</tissue>
    </source>
</reference>
<keyword evidence="6" id="KW-0832">Ubl conjugation</keyword>
<name>A0ABD1BDI4_CARAN</name>
<feature type="region of interest" description="Disordered" evidence="10">
    <location>
        <begin position="539"/>
        <end position="584"/>
    </location>
</feature>
<keyword evidence="4" id="KW-1017">Isopeptide bond</keyword>
<feature type="region of interest" description="Disordered" evidence="10">
    <location>
        <begin position="1"/>
        <end position="23"/>
    </location>
</feature>
<accession>A0ABD1BDI4</accession>
<keyword evidence="3" id="KW-0963">Cytoplasm</keyword>
<feature type="compositionally biased region" description="Basic residues" evidence="10">
    <location>
        <begin position="574"/>
        <end position="584"/>
    </location>
</feature>
<feature type="domain" description="Zinc-finger" evidence="11">
    <location>
        <begin position="154"/>
        <end position="250"/>
    </location>
</feature>
<keyword evidence="8" id="KW-0804">Transcription</keyword>
<evidence type="ECO:0000256" key="8">
    <source>
        <dbReference type="ARBA" id="ARBA00023163"/>
    </source>
</evidence>
<proteinExistence type="predicted"/>
<evidence type="ECO:0000256" key="3">
    <source>
        <dbReference type="ARBA" id="ARBA00022490"/>
    </source>
</evidence>